<dbReference type="InterPro" id="IPR004804">
    <property type="entry name" value="TgtA"/>
</dbReference>
<comment type="cofactor">
    <cofactor evidence="6">
        <name>Zn(2+)</name>
        <dbReference type="ChEBI" id="CHEBI:29105"/>
    </cofactor>
    <text evidence="6">Binds 1 zinc ion per subunit.</text>
</comment>
<dbReference type="InterPro" id="IPR036511">
    <property type="entry name" value="TGT-like_sf"/>
</dbReference>
<dbReference type="Pfam" id="PF01702">
    <property type="entry name" value="TGT"/>
    <property type="match status" value="1"/>
</dbReference>
<keyword evidence="3 6" id="KW-0819">tRNA processing</keyword>
<evidence type="ECO:0000256" key="3">
    <source>
        <dbReference type="ARBA" id="ARBA00022694"/>
    </source>
</evidence>
<evidence type="ECO:0000256" key="5">
    <source>
        <dbReference type="ARBA" id="ARBA00022833"/>
    </source>
</evidence>
<dbReference type="Gene3D" id="3.20.20.105">
    <property type="entry name" value="Queuine tRNA-ribosyltransferase-like"/>
    <property type="match status" value="1"/>
</dbReference>
<feature type="active site" description="Nucleophile" evidence="6">
    <location>
        <position position="90"/>
    </location>
</feature>
<feature type="binding site" evidence="6">
    <location>
        <position position="277"/>
    </location>
    <ligand>
        <name>Zn(2+)</name>
        <dbReference type="ChEBI" id="CHEBI:29105"/>
    </ligand>
</feature>
<evidence type="ECO:0000259" key="7">
    <source>
        <dbReference type="Pfam" id="PF01702"/>
    </source>
</evidence>
<evidence type="ECO:0000256" key="4">
    <source>
        <dbReference type="ARBA" id="ARBA00022723"/>
    </source>
</evidence>
<dbReference type="GO" id="GO:0016757">
    <property type="term" value="F:glycosyltransferase activity"/>
    <property type="evidence" value="ECO:0007669"/>
    <property type="project" value="UniProtKB-KW"/>
</dbReference>
<comment type="pathway">
    <text evidence="6">tRNA modification; archaeosine-tRNA biosynthesis.</text>
</comment>
<keyword evidence="1 6" id="KW-0328">Glycosyltransferase</keyword>
<evidence type="ECO:0000256" key="2">
    <source>
        <dbReference type="ARBA" id="ARBA00022679"/>
    </source>
</evidence>
<dbReference type="NCBIfam" id="TIGR00449">
    <property type="entry name" value="tgt_general"/>
    <property type="match status" value="1"/>
</dbReference>
<feature type="binding site" evidence="6">
    <location>
        <position position="194"/>
    </location>
    <ligand>
        <name>substrate</name>
    </ligand>
</feature>
<dbReference type="EMBL" id="JARFPK010000001">
    <property type="protein sequence ID" value="MDF0589648.1"/>
    <property type="molecule type" value="Genomic_DNA"/>
</dbReference>
<dbReference type="Proteomes" id="UP001220010">
    <property type="component" value="Unassembled WGS sequence"/>
</dbReference>
<keyword evidence="2 6" id="KW-0808">Transferase</keyword>
<comment type="function">
    <text evidence="6">Exchanges the guanine residue with 7-cyano-7-deazaguanine (preQ0) at position 15 in the dihydrouridine loop (D-loop) of archaeal tRNAs.</text>
</comment>
<organism evidence="8 9">
    <name type="scientific">Candidatus Methanocrinis natronophilus</name>
    <dbReference type="NCBI Taxonomy" id="3033396"/>
    <lineage>
        <taxon>Archaea</taxon>
        <taxon>Methanobacteriati</taxon>
        <taxon>Methanobacteriota</taxon>
        <taxon>Stenosarchaea group</taxon>
        <taxon>Methanomicrobia</taxon>
        <taxon>Methanotrichales</taxon>
        <taxon>Methanotrichaceae</taxon>
        <taxon>Methanocrinis</taxon>
    </lineage>
</organism>
<feature type="domain" description="tRNA-guanine(15) transglycosylase-like" evidence="7">
    <location>
        <begin position="14"/>
        <end position="336"/>
    </location>
</feature>
<dbReference type="PANTHER" id="PTHR46499:SF1">
    <property type="entry name" value="QUEUINE TRNA-RIBOSYLTRANSFERASE"/>
    <property type="match status" value="1"/>
</dbReference>
<name>A0ABT5X4S2_9EURY</name>
<gene>
    <name evidence="6 8" type="primary">tgtA</name>
    <name evidence="8" type="ORF">P0O15_00450</name>
</gene>
<dbReference type="InterPro" id="IPR050076">
    <property type="entry name" value="ArchSynthase1/Queuine_TRR"/>
</dbReference>
<proteinExistence type="inferred from homology"/>
<dbReference type="HAMAP" id="MF_01634">
    <property type="entry name" value="TgtA_arch"/>
    <property type="match status" value="1"/>
</dbReference>
<evidence type="ECO:0000313" key="9">
    <source>
        <dbReference type="Proteomes" id="UP001220010"/>
    </source>
</evidence>
<dbReference type="InterPro" id="IPR002616">
    <property type="entry name" value="tRNA_ribo_trans-like"/>
</dbReference>
<protein>
    <recommendedName>
        <fullName evidence="6">tRNA-guanine(15) transglycosylase</fullName>
        <ecNumber evidence="6">2.4.2.48</ecNumber>
    </recommendedName>
    <alternativeName>
        <fullName evidence="6">7-cyano-7-deazaguanine tRNA-ribosyltransferase</fullName>
    </alternativeName>
    <alternativeName>
        <fullName evidence="6">Archaeal tRNA-guanine transglycosylase</fullName>
    </alternativeName>
</protein>
<accession>A0ABT5X4S2</accession>
<feature type="binding site" evidence="6">
    <location>
        <position position="279"/>
    </location>
    <ligand>
        <name>Zn(2+)</name>
        <dbReference type="ChEBI" id="CHEBI:29105"/>
    </ligand>
</feature>
<dbReference type="SUPFAM" id="SSF51713">
    <property type="entry name" value="tRNA-guanine transglycosylase"/>
    <property type="match status" value="1"/>
</dbReference>
<keyword evidence="9" id="KW-1185">Reference proteome</keyword>
<dbReference type="PANTHER" id="PTHR46499">
    <property type="entry name" value="QUEUINE TRNA-RIBOSYLTRANSFERASE"/>
    <property type="match status" value="1"/>
</dbReference>
<comment type="caution">
    <text evidence="8">The sequence shown here is derived from an EMBL/GenBank/DDBJ whole genome shotgun (WGS) entry which is preliminary data.</text>
</comment>
<dbReference type="EC" id="2.4.2.48" evidence="6"/>
<dbReference type="RefSeq" id="WP_316965407.1">
    <property type="nucleotide sequence ID" value="NZ_JARFPK010000001.1"/>
</dbReference>
<feature type="binding site" evidence="6">
    <location>
        <position position="125"/>
    </location>
    <ligand>
        <name>substrate</name>
    </ligand>
</feature>
<keyword evidence="4 6" id="KW-0479">Metal-binding</keyword>
<evidence type="ECO:0000256" key="1">
    <source>
        <dbReference type="ARBA" id="ARBA00022676"/>
    </source>
</evidence>
<feature type="binding site" evidence="6">
    <location>
        <position position="282"/>
    </location>
    <ligand>
        <name>Zn(2+)</name>
        <dbReference type="ChEBI" id="CHEBI:29105"/>
    </ligand>
</feature>
<evidence type="ECO:0000313" key="8">
    <source>
        <dbReference type="EMBL" id="MDF0589648.1"/>
    </source>
</evidence>
<comment type="similarity">
    <text evidence="6">Belongs to the archaeosine tRNA-ribosyltransferase family.</text>
</comment>
<sequence>MPDCFEIFNKDLAGRIGRLRTPHGSVETPALMPVVNPHLRLIEPADLKKMGAEILITNSYIISQDPELREFAERKGVHRLLGFDGPVMTDSGAFQLSVYGDIEVLPLEILDFQRSIGSDISVPLDIPTPPDVSRPRAEAELVETVRRLSEARERWDGGDRLLAGPIQGSTYADLRFAAARKVRELGFDLCPIGAVVPLMEAYRFRDLVEVVAASKKGLGPGSPVHLFGAGHPMMFSLAAALGCDLFDSAAYALYARAGRYLTPSGTRHLEDLRYLPCCCDVCRDRSPEDLATDPDKTALLARHNLAVSLAEIREVRQSIWEGSLWELVERRCKSHPRILDGLRALGSHAIWIEGLDPVSRSTCFYLGPESAKRPEVLRYGSRIERIELSGRVLVADRGVDEEGYDHVLWFLPPFGPYPKELAETAPLNSEVPEASDGAGLYEAYANLKRLMEANPDATFEVRLRDPPKLQKEAMEAER</sequence>
<keyword evidence="5 6" id="KW-0862">Zinc</keyword>
<reference evidence="8 9" key="1">
    <citation type="submission" date="2023-03" db="EMBL/GenBank/DDBJ databases">
        <title>WGS of Methanotrichaceae archaeon Mx.</title>
        <authorList>
            <person name="Sorokin D.Y."/>
            <person name="Merkel A.Y."/>
        </authorList>
    </citation>
    <scope>NUCLEOTIDE SEQUENCE [LARGE SCALE GENOMIC DNA]</scope>
    <source>
        <strain evidence="8 9">Mx</strain>
    </source>
</reference>
<dbReference type="SUPFAM" id="SSF88802">
    <property type="entry name" value="Pre-PUA domain"/>
    <property type="match status" value="1"/>
</dbReference>
<comment type="catalytic activity">
    <reaction evidence="6">
        <text>guanosine(15) in tRNA + 7-cyano-7-carbaguanine = 7-cyano-7-carbaguanosine(15) in tRNA + guanine</text>
        <dbReference type="Rhea" id="RHEA:43164"/>
        <dbReference type="Rhea" id="RHEA-COMP:10371"/>
        <dbReference type="Rhea" id="RHEA-COMP:10372"/>
        <dbReference type="ChEBI" id="CHEBI:16235"/>
        <dbReference type="ChEBI" id="CHEBI:45075"/>
        <dbReference type="ChEBI" id="CHEBI:74269"/>
        <dbReference type="ChEBI" id="CHEBI:82850"/>
        <dbReference type="EC" id="2.4.2.48"/>
    </reaction>
</comment>
<evidence type="ECO:0000256" key="6">
    <source>
        <dbReference type="HAMAP-Rule" id="MF_01634"/>
    </source>
</evidence>
<dbReference type="NCBIfam" id="TIGR00432">
    <property type="entry name" value="arcsn_tRNA_tgt"/>
    <property type="match status" value="1"/>
</dbReference>